<protein>
    <submittedName>
        <fullName evidence="7">AI-2E family transporter</fullName>
    </submittedName>
</protein>
<evidence type="ECO:0000256" key="4">
    <source>
        <dbReference type="ARBA" id="ARBA00022989"/>
    </source>
</evidence>
<evidence type="ECO:0000313" key="8">
    <source>
        <dbReference type="Proteomes" id="UP001208041"/>
    </source>
</evidence>
<proteinExistence type="inferred from homology"/>
<gene>
    <name evidence="7" type="ORF">OH136_05410</name>
</gene>
<dbReference type="Proteomes" id="UP001208041">
    <property type="component" value="Unassembled WGS sequence"/>
</dbReference>
<feature type="transmembrane region" description="Helical" evidence="6">
    <location>
        <begin position="141"/>
        <end position="168"/>
    </location>
</feature>
<evidence type="ECO:0000256" key="5">
    <source>
        <dbReference type="ARBA" id="ARBA00023136"/>
    </source>
</evidence>
<comment type="similarity">
    <text evidence="2">Belongs to the autoinducer-2 exporter (AI-2E) (TC 2.A.86) family.</text>
</comment>
<dbReference type="RefSeq" id="WP_263952813.1">
    <property type="nucleotide sequence ID" value="NZ_JAOYFC010000001.1"/>
</dbReference>
<feature type="transmembrane region" description="Helical" evidence="6">
    <location>
        <begin position="269"/>
        <end position="288"/>
    </location>
</feature>
<evidence type="ECO:0000313" key="7">
    <source>
        <dbReference type="EMBL" id="MCV6823988.1"/>
    </source>
</evidence>
<keyword evidence="3 6" id="KW-0812">Transmembrane</keyword>
<feature type="transmembrane region" description="Helical" evidence="6">
    <location>
        <begin position="16"/>
        <end position="34"/>
    </location>
</feature>
<feature type="transmembrane region" description="Helical" evidence="6">
    <location>
        <begin position="71"/>
        <end position="92"/>
    </location>
</feature>
<evidence type="ECO:0000256" key="2">
    <source>
        <dbReference type="ARBA" id="ARBA00009773"/>
    </source>
</evidence>
<accession>A0AAE3IZY2</accession>
<feature type="transmembrane region" description="Helical" evidence="6">
    <location>
        <begin position="204"/>
        <end position="222"/>
    </location>
</feature>
<dbReference type="InterPro" id="IPR002549">
    <property type="entry name" value="AI-2E-like"/>
</dbReference>
<dbReference type="EMBL" id="JAOYFC010000001">
    <property type="protein sequence ID" value="MCV6823988.1"/>
    <property type="molecule type" value="Genomic_DNA"/>
</dbReference>
<reference evidence="7" key="1">
    <citation type="submission" date="2022-10" db="EMBL/GenBank/DDBJ databases">
        <authorList>
            <person name="Yue Y."/>
        </authorList>
    </citation>
    <scope>NUCLEOTIDE SEQUENCE</scope>
    <source>
        <strain evidence="7">Z654</strain>
    </source>
</reference>
<dbReference type="PANTHER" id="PTHR21716">
    <property type="entry name" value="TRANSMEMBRANE PROTEIN"/>
    <property type="match status" value="1"/>
</dbReference>
<dbReference type="GO" id="GO:0016020">
    <property type="term" value="C:membrane"/>
    <property type="evidence" value="ECO:0007669"/>
    <property type="project" value="UniProtKB-SubCell"/>
</dbReference>
<dbReference type="AlphaFoldDB" id="A0AAE3IZY2"/>
<dbReference type="GO" id="GO:0055085">
    <property type="term" value="P:transmembrane transport"/>
    <property type="evidence" value="ECO:0007669"/>
    <property type="project" value="TreeGrafter"/>
</dbReference>
<dbReference type="PANTHER" id="PTHR21716:SF64">
    <property type="entry name" value="AI-2 TRANSPORT PROTEIN TQSA"/>
    <property type="match status" value="1"/>
</dbReference>
<keyword evidence="8" id="KW-1185">Reference proteome</keyword>
<feature type="transmembrane region" description="Helical" evidence="6">
    <location>
        <begin position="308"/>
        <end position="334"/>
    </location>
</feature>
<name>A0AAE3IZY2_9RHOB</name>
<dbReference type="PROSITE" id="PS51257">
    <property type="entry name" value="PROKAR_LIPOPROTEIN"/>
    <property type="match status" value="1"/>
</dbReference>
<evidence type="ECO:0000256" key="6">
    <source>
        <dbReference type="SAM" id="Phobius"/>
    </source>
</evidence>
<evidence type="ECO:0000256" key="1">
    <source>
        <dbReference type="ARBA" id="ARBA00004141"/>
    </source>
</evidence>
<comment type="caution">
    <text evidence="7">The sequence shown here is derived from an EMBL/GenBank/DDBJ whole genome shotgun (WGS) entry which is preliminary data.</text>
</comment>
<keyword evidence="5 6" id="KW-0472">Membrane</keyword>
<evidence type="ECO:0000256" key="3">
    <source>
        <dbReference type="ARBA" id="ARBA00022692"/>
    </source>
</evidence>
<organism evidence="7 8">
    <name type="scientific">Halocynthiibacter halioticoli</name>
    <dbReference type="NCBI Taxonomy" id="2986804"/>
    <lineage>
        <taxon>Bacteria</taxon>
        <taxon>Pseudomonadati</taxon>
        <taxon>Pseudomonadota</taxon>
        <taxon>Alphaproteobacteria</taxon>
        <taxon>Rhodobacterales</taxon>
        <taxon>Paracoccaceae</taxon>
        <taxon>Halocynthiibacter</taxon>
    </lineage>
</organism>
<comment type="subcellular location">
    <subcellularLocation>
        <location evidence="1">Membrane</location>
        <topology evidence="1">Multi-pass membrane protein</topology>
    </subcellularLocation>
</comment>
<dbReference type="Pfam" id="PF01594">
    <property type="entry name" value="AI-2E_transport"/>
    <property type="match status" value="1"/>
</dbReference>
<keyword evidence="4 6" id="KW-1133">Transmembrane helix</keyword>
<feature type="transmembrane region" description="Helical" evidence="6">
    <location>
        <begin position="234"/>
        <end position="262"/>
    </location>
</feature>
<sequence>MDGKFANEERIGGLSYWRDILLIAAVIISCLYFARSLLIPLAAAIFLFVLLTALADRIIRFRFGSFGIPIWLAYVVSIILVLFGMLSVLWILTQQDAAVFAAFPKYEARFAIWISGFGDFIGEDNTRFIISTLQSLDFRGWALGALGSATSVLKMLFLIVLFLPFMLAERVQMRAKVKLAAVSPEVGTQILNVMNDASHSLQRYIGVKTLVSLLTGAFSYAVMKPLGVDFAETWAIMTFLLNFIPSIGSIISVVMPAIVAIVQFDSITPFLIIVFGCGGIQFLIGNVLEPALMGKSLNLSPLMVIFSLTFWGTIWGVMGALLSVPITVCIMLLLSHVPRVRWIAILMSGNGTFPTSADQSHPEEHPLV</sequence>